<evidence type="ECO:0000256" key="1">
    <source>
        <dbReference type="ARBA" id="ARBA00006479"/>
    </source>
</evidence>
<gene>
    <name evidence="2" type="ORF">FHW36_108115</name>
</gene>
<comment type="similarity">
    <text evidence="1">Belongs to the ROK (NagC/XylR) family.</text>
</comment>
<dbReference type="PROSITE" id="PS01125">
    <property type="entry name" value="ROK"/>
    <property type="match status" value="1"/>
</dbReference>
<dbReference type="PANTHER" id="PTHR18964:SF149">
    <property type="entry name" value="BIFUNCTIONAL UDP-N-ACETYLGLUCOSAMINE 2-EPIMERASE_N-ACETYLMANNOSAMINE KINASE"/>
    <property type="match status" value="1"/>
</dbReference>
<dbReference type="InterPro" id="IPR043129">
    <property type="entry name" value="ATPase_NBD"/>
</dbReference>
<dbReference type="InterPro" id="IPR036388">
    <property type="entry name" value="WH-like_DNA-bd_sf"/>
</dbReference>
<name>A0A561PCC0_9BACT</name>
<dbReference type="InterPro" id="IPR036390">
    <property type="entry name" value="WH_DNA-bd_sf"/>
</dbReference>
<dbReference type="SUPFAM" id="SSF53067">
    <property type="entry name" value="Actin-like ATPase domain"/>
    <property type="match status" value="2"/>
</dbReference>
<dbReference type="RefSeq" id="WP_145672994.1">
    <property type="nucleotide sequence ID" value="NZ_VIWO01000008.1"/>
</dbReference>
<dbReference type="Gene3D" id="3.30.420.40">
    <property type="match status" value="2"/>
</dbReference>
<dbReference type="PANTHER" id="PTHR18964">
    <property type="entry name" value="ROK (REPRESSOR, ORF, KINASE) FAMILY"/>
    <property type="match status" value="1"/>
</dbReference>
<keyword evidence="3" id="KW-1185">Reference proteome</keyword>
<protein>
    <submittedName>
        <fullName evidence="2">Putative NBD/HSP70 family sugar kinase</fullName>
    </submittedName>
</protein>
<organism evidence="2 3">
    <name type="scientific">Chitinophaga polysaccharea</name>
    <dbReference type="NCBI Taxonomy" id="1293035"/>
    <lineage>
        <taxon>Bacteria</taxon>
        <taxon>Pseudomonadati</taxon>
        <taxon>Bacteroidota</taxon>
        <taxon>Chitinophagia</taxon>
        <taxon>Chitinophagales</taxon>
        <taxon>Chitinophagaceae</taxon>
        <taxon>Chitinophaga</taxon>
    </lineage>
</organism>
<dbReference type="InterPro" id="IPR000600">
    <property type="entry name" value="ROK"/>
</dbReference>
<reference evidence="2 3" key="1">
    <citation type="submission" date="2019-06" db="EMBL/GenBank/DDBJ databases">
        <title>Sorghum-associated microbial communities from plants grown in Nebraska, USA.</title>
        <authorList>
            <person name="Schachtman D."/>
        </authorList>
    </citation>
    <scope>NUCLEOTIDE SEQUENCE [LARGE SCALE GENOMIC DNA]</scope>
    <source>
        <strain evidence="2 3">1209</strain>
    </source>
</reference>
<dbReference type="InterPro" id="IPR049874">
    <property type="entry name" value="ROK_cs"/>
</dbReference>
<dbReference type="GO" id="GO:0016301">
    <property type="term" value="F:kinase activity"/>
    <property type="evidence" value="ECO:0007669"/>
    <property type="project" value="UniProtKB-KW"/>
</dbReference>
<dbReference type="Gene3D" id="1.10.10.10">
    <property type="entry name" value="Winged helix-like DNA-binding domain superfamily/Winged helix DNA-binding domain"/>
    <property type="match status" value="1"/>
</dbReference>
<evidence type="ECO:0000313" key="3">
    <source>
        <dbReference type="Proteomes" id="UP000320811"/>
    </source>
</evidence>
<keyword evidence="2" id="KW-0418">Kinase</keyword>
<dbReference type="SUPFAM" id="SSF46785">
    <property type="entry name" value="Winged helix' DNA-binding domain"/>
    <property type="match status" value="1"/>
</dbReference>
<keyword evidence="2" id="KW-0808">Transferase</keyword>
<dbReference type="EMBL" id="VIWO01000008">
    <property type="protein sequence ID" value="TWF35759.1"/>
    <property type="molecule type" value="Genomic_DNA"/>
</dbReference>
<dbReference type="Pfam" id="PF00480">
    <property type="entry name" value="ROK"/>
    <property type="match status" value="1"/>
</dbReference>
<proteinExistence type="inferred from homology"/>
<accession>A0A561PCC0</accession>
<comment type="caution">
    <text evidence="2">The sequence shown here is derived from an EMBL/GenBank/DDBJ whole genome shotgun (WGS) entry which is preliminary data.</text>
</comment>
<sequence>MTTQESIFEIFSEETLAGVAYKNKSLKRAIIDHLDQAGNSTITDLTLALNISVPKTTSLINELISDGIVKDYGKDDSKGGRRASMYGLVAESGFFIGVDIKNFYVNIGLLDFKKELITSEMRVPFTLANTPESFHDLIQIILQFINNVTVDKKKIFAACLNLSGRINSEKGYSYSYFHFNEEPLSQIVENAIGIKTFVENDSRAMAYGEFYNGTVHDEKNVLFLNLDYGIGLGIMIDGKIYRGKSGFSGEFGHIPIFSNELICHCGKKGCLETEASGQALIRMFKERIEQGHTSSLLQQKKMPENLRVSDIIQATMSEDVLCIELIAELGEKIGRGISVLINLFNPELVIIGGTLAETGDYIRLPIRSALNKYSLSLVNNDTQLRMSKLHEKAGIIGGCLIARHNLLSFNK</sequence>
<dbReference type="AlphaFoldDB" id="A0A561PCC0"/>
<dbReference type="Pfam" id="PF13412">
    <property type="entry name" value="HTH_24"/>
    <property type="match status" value="1"/>
</dbReference>
<evidence type="ECO:0000313" key="2">
    <source>
        <dbReference type="EMBL" id="TWF35759.1"/>
    </source>
</evidence>
<dbReference type="OrthoDB" id="9810372at2"/>
<dbReference type="Proteomes" id="UP000320811">
    <property type="component" value="Unassembled WGS sequence"/>
</dbReference>